<dbReference type="InterPro" id="IPR015421">
    <property type="entry name" value="PyrdxlP-dep_Trfase_major"/>
</dbReference>
<dbReference type="Gene3D" id="3.40.640.10">
    <property type="entry name" value="Type I PLP-dependent aspartate aminotransferase-like (Major domain)"/>
    <property type="match status" value="1"/>
</dbReference>
<keyword evidence="6" id="KW-1185">Reference proteome</keyword>
<comment type="similarity">
    <text evidence="2">Belongs to the SHMT family.</text>
</comment>
<dbReference type="Pfam" id="PF00596">
    <property type="entry name" value="Aldolase_II"/>
    <property type="match status" value="1"/>
</dbReference>
<dbReference type="Pfam" id="PF00464">
    <property type="entry name" value="SHMT"/>
    <property type="match status" value="1"/>
</dbReference>
<comment type="cofactor">
    <cofactor evidence="1">
        <name>pyridoxal 5'-phosphate</name>
        <dbReference type="ChEBI" id="CHEBI:597326"/>
    </cofactor>
</comment>
<protein>
    <submittedName>
        <fullName evidence="5">Fluorothreonine transaldolase</fullName>
        <ecNumber evidence="5">2.2.1.8</ecNumber>
    </submittedName>
</protein>
<dbReference type="InterPro" id="IPR030979">
    <property type="entry name" value="F_threo_transal"/>
</dbReference>
<dbReference type="NCBIfam" id="TIGR04506">
    <property type="entry name" value="F_threo_transal"/>
    <property type="match status" value="1"/>
</dbReference>
<dbReference type="EC" id="2.2.1.8" evidence="5"/>
<evidence type="ECO:0000259" key="4">
    <source>
        <dbReference type="SMART" id="SM01007"/>
    </source>
</evidence>
<dbReference type="Gene3D" id="3.90.1150.10">
    <property type="entry name" value="Aspartate Aminotransferase, domain 1"/>
    <property type="match status" value="1"/>
</dbReference>
<accession>A0ABU0T0Y5</accession>
<sequence length="628" mass="69282">MGSDPETGVLSMRAISELVAAEEEEQSQVLHLTANETVLSPLAQSILSSPLSERYLLEHLDMRESSPARLNNLLLRGLDRISRIEESATEVCRQLFGSEYAEFRCLSGLHAMQTTFAALSDPGDTVMRVATKDGGHFLTELICRSFGRQSSTYVFKDDMSLDVDLTREVFKNESPSLLYVDAMNYLFPFPLAEVKEIAGDVPLVFDASHTLGLIAGGQFQDPLSEGADILQANTHKTLFGPQKGIILGTDRTLMENVGYTLSSGMVSSQHTAPTIALFAALHEIWYDGREYAARVVDNARFLAEQLHARGVSVLAESRGFTANHMFFVDTRSVGTGPMVLDRLIRANISANRVIAFNRSDTIRFGVQEVTRRGFRHNELTTVADLLASLILGKEEPERIRPRVAELVGQHREIHFTGEDATPRESIMLQAPSVQSSTSTPSSVPKRPRWIGIRLSTATHRVPRRLFEQAHALGVVAGAFPHQIDSAGNISCVDADGRQYVTGSGVYIKDLGTGDFVEIKGRDGWTLECEGDGPPSAEAYLHRLLRERVGATYIVHNHCILDRDLEEEGNVLVIPPQEYGSVALAEAVADAASQNQVMYVRRHGLVFWATAYEECAELVHQLSRRAGRH</sequence>
<dbReference type="InterPro" id="IPR049943">
    <property type="entry name" value="Ser_HO-MeTrfase-like"/>
</dbReference>
<organism evidence="5 6">
    <name type="scientific">Streptomyces umbrinus</name>
    <dbReference type="NCBI Taxonomy" id="67370"/>
    <lineage>
        <taxon>Bacteria</taxon>
        <taxon>Bacillati</taxon>
        <taxon>Actinomycetota</taxon>
        <taxon>Actinomycetes</taxon>
        <taxon>Kitasatosporales</taxon>
        <taxon>Streptomycetaceae</taxon>
        <taxon>Streptomyces</taxon>
        <taxon>Streptomyces phaeochromogenes group</taxon>
    </lineage>
</organism>
<dbReference type="SUPFAM" id="SSF53383">
    <property type="entry name" value="PLP-dependent transferases"/>
    <property type="match status" value="1"/>
</dbReference>
<keyword evidence="3" id="KW-0663">Pyridoxal phosphate</keyword>
<reference evidence="5 6" key="1">
    <citation type="submission" date="2023-07" db="EMBL/GenBank/DDBJ databases">
        <title>Comparative genomics of wheat-associated soil bacteria to identify genetic determinants of phenazine resistance.</title>
        <authorList>
            <person name="Mouncey N."/>
        </authorList>
    </citation>
    <scope>NUCLEOTIDE SEQUENCE [LARGE SCALE GENOMIC DNA]</scope>
    <source>
        <strain evidence="5 6">V2I4</strain>
    </source>
</reference>
<evidence type="ECO:0000256" key="2">
    <source>
        <dbReference type="ARBA" id="ARBA00006376"/>
    </source>
</evidence>
<evidence type="ECO:0000256" key="1">
    <source>
        <dbReference type="ARBA" id="ARBA00001933"/>
    </source>
</evidence>
<dbReference type="SUPFAM" id="SSF53639">
    <property type="entry name" value="AraD/HMP-PK domain-like"/>
    <property type="match status" value="1"/>
</dbReference>
<dbReference type="InterPro" id="IPR001303">
    <property type="entry name" value="Aldolase_II/adducin_N"/>
</dbReference>
<evidence type="ECO:0000313" key="6">
    <source>
        <dbReference type="Proteomes" id="UP001230328"/>
    </source>
</evidence>
<dbReference type="InterPro" id="IPR036409">
    <property type="entry name" value="Aldolase_II/adducin_N_sf"/>
</dbReference>
<gene>
    <name evidence="5" type="ORF">QF035_007061</name>
</gene>
<dbReference type="Gene3D" id="3.40.225.10">
    <property type="entry name" value="Class II aldolase/adducin N-terminal domain"/>
    <property type="match status" value="1"/>
</dbReference>
<evidence type="ECO:0000256" key="3">
    <source>
        <dbReference type="ARBA" id="ARBA00022898"/>
    </source>
</evidence>
<dbReference type="SMART" id="SM01007">
    <property type="entry name" value="Aldolase_II"/>
    <property type="match status" value="1"/>
</dbReference>
<dbReference type="InterPro" id="IPR015424">
    <property type="entry name" value="PyrdxlP-dep_Trfase"/>
</dbReference>
<feature type="domain" description="Class II aldolase/adducin N-terminal" evidence="4">
    <location>
        <begin position="467"/>
        <end position="619"/>
    </location>
</feature>
<dbReference type="EMBL" id="JAUSZI010000002">
    <property type="protein sequence ID" value="MDQ1029479.1"/>
    <property type="molecule type" value="Genomic_DNA"/>
</dbReference>
<dbReference type="RefSeq" id="WP_307524680.1">
    <property type="nucleotide sequence ID" value="NZ_JAUSZI010000002.1"/>
</dbReference>
<dbReference type="Proteomes" id="UP001230328">
    <property type="component" value="Unassembled WGS sequence"/>
</dbReference>
<dbReference type="InterPro" id="IPR015422">
    <property type="entry name" value="PyrdxlP-dep_Trfase_small"/>
</dbReference>
<dbReference type="InterPro" id="IPR039429">
    <property type="entry name" value="SHMT-like_dom"/>
</dbReference>
<name>A0ABU0T0Y5_9ACTN</name>
<keyword evidence="5" id="KW-0808">Transferase</keyword>
<evidence type="ECO:0000313" key="5">
    <source>
        <dbReference type="EMBL" id="MDQ1029479.1"/>
    </source>
</evidence>
<dbReference type="GO" id="GO:0033806">
    <property type="term" value="F:fluorothreonine transaldolase activity"/>
    <property type="evidence" value="ECO:0007669"/>
    <property type="project" value="UniProtKB-EC"/>
</dbReference>
<dbReference type="PANTHER" id="PTHR11680">
    <property type="entry name" value="SERINE HYDROXYMETHYLTRANSFERASE"/>
    <property type="match status" value="1"/>
</dbReference>
<proteinExistence type="inferred from homology"/>
<dbReference type="PANTHER" id="PTHR11680:SF35">
    <property type="entry name" value="SERINE HYDROXYMETHYLTRANSFERASE 1"/>
    <property type="match status" value="1"/>
</dbReference>
<comment type="caution">
    <text evidence="5">The sequence shown here is derived from an EMBL/GenBank/DDBJ whole genome shotgun (WGS) entry which is preliminary data.</text>
</comment>